<dbReference type="InterPro" id="IPR029058">
    <property type="entry name" value="AB_hydrolase_fold"/>
</dbReference>
<name>A0A1X0AE33_9MYCO</name>
<keyword evidence="2" id="KW-1185">Reference proteome</keyword>
<evidence type="ECO:0000313" key="1">
    <source>
        <dbReference type="EMBL" id="ORA28282.1"/>
    </source>
</evidence>
<dbReference type="EMBL" id="MVHF01000040">
    <property type="protein sequence ID" value="ORA28282.1"/>
    <property type="molecule type" value="Genomic_DNA"/>
</dbReference>
<dbReference type="Gene3D" id="3.40.50.1820">
    <property type="entry name" value="alpha/beta hydrolase"/>
    <property type="match status" value="1"/>
</dbReference>
<dbReference type="SUPFAM" id="SSF53474">
    <property type="entry name" value="alpha/beta-Hydrolases"/>
    <property type="match status" value="1"/>
</dbReference>
<dbReference type="Proteomes" id="UP000192448">
    <property type="component" value="Unassembled WGS sequence"/>
</dbReference>
<reference evidence="1 2" key="1">
    <citation type="submission" date="2017-02" db="EMBL/GenBank/DDBJ databases">
        <title>The new phylogeny of genus Mycobacterium.</title>
        <authorList>
            <person name="Tortoli E."/>
            <person name="Trovato A."/>
            <person name="Cirillo D.M."/>
        </authorList>
    </citation>
    <scope>NUCLEOTIDE SEQUENCE [LARGE SCALE GENOMIC DNA]</scope>
    <source>
        <strain evidence="1 2">RW6</strain>
    </source>
</reference>
<proteinExistence type="predicted"/>
<dbReference type="AlphaFoldDB" id="A0A1X0AE33"/>
<organism evidence="1 2">
    <name type="scientific">Mycobacterium aquaticum</name>
    <dbReference type="NCBI Taxonomy" id="1927124"/>
    <lineage>
        <taxon>Bacteria</taxon>
        <taxon>Bacillati</taxon>
        <taxon>Actinomycetota</taxon>
        <taxon>Actinomycetes</taxon>
        <taxon>Mycobacteriales</taxon>
        <taxon>Mycobacteriaceae</taxon>
        <taxon>Mycobacterium</taxon>
    </lineage>
</organism>
<comment type="caution">
    <text evidence="1">The sequence shown here is derived from an EMBL/GenBank/DDBJ whole genome shotgun (WGS) entry which is preliminary data.</text>
</comment>
<gene>
    <name evidence="1" type="ORF">BST13_28750</name>
</gene>
<protein>
    <recommendedName>
        <fullName evidence="3">AB hydrolase-1 domain-containing protein</fullName>
    </recommendedName>
</protein>
<evidence type="ECO:0008006" key="3">
    <source>
        <dbReference type="Google" id="ProtNLM"/>
    </source>
</evidence>
<evidence type="ECO:0000313" key="2">
    <source>
        <dbReference type="Proteomes" id="UP000192448"/>
    </source>
</evidence>
<accession>A0A1X0AE33</accession>
<sequence length="66" mass="7031">MLAQPVHFIYGARDQRVDPAAFATLGEVCGIKVTALAEVGHTPIWDQPEAVAAAIFQPCAGLRRGQ</sequence>